<feature type="transmembrane region" description="Helical" evidence="9">
    <location>
        <begin position="219"/>
        <end position="238"/>
    </location>
</feature>
<feature type="transmembrane region" description="Helical" evidence="9">
    <location>
        <begin position="120"/>
        <end position="140"/>
    </location>
</feature>
<keyword evidence="3" id="KW-0813">Transport</keyword>
<protein>
    <submittedName>
        <fullName evidence="10">Heme ABC transporter, permease protein HmuU</fullName>
    </submittedName>
</protein>
<feature type="transmembrane region" description="Helical" evidence="9">
    <location>
        <begin position="146"/>
        <end position="166"/>
    </location>
</feature>
<keyword evidence="7 9" id="KW-0472">Membrane</keyword>
<dbReference type="PANTHER" id="PTHR30472:SF25">
    <property type="entry name" value="ABC TRANSPORTER PERMEASE PROTEIN MJ0876-RELATED"/>
    <property type="match status" value="1"/>
</dbReference>
<dbReference type="Gene3D" id="1.10.3470.10">
    <property type="entry name" value="ABC transporter involved in vitamin B12 uptake, BtuC"/>
    <property type="match status" value="1"/>
</dbReference>
<evidence type="ECO:0000313" key="11">
    <source>
        <dbReference type="Proteomes" id="UP000264006"/>
    </source>
</evidence>
<name>A0A346XUR7_9ACTN</name>
<dbReference type="CDD" id="cd06550">
    <property type="entry name" value="TM_ABC_iron-siderophores_like"/>
    <property type="match status" value="1"/>
</dbReference>
<accession>A0A346XUR7</accession>
<evidence type="ECO:0000256" key="2">
    <source>
        <dbReference type="ARBA" id="ARBA00007935"/>
    </source>
</evidence>
<dbReference type="GO" id="GO:0033214">
    <property type="term" value="P:siderophore-iron import into cell"/>
    <property type="evidence" value="ECO:0007669"/>
    <property type="project" value="TreeGrafter"/>
</dbReference>
<evidence type="ECO:0000256" key="3">
    <source>
        <dbReference type="ARBA" id="ARBA00022448"/>
    </source>
</evidence>
<evidence type="ECO:0000256" key="4">
    <source>
        <dbReference type="ARBA" id="ARBA00022475"/>
    </source>
</evidence>
<evidence type="ECO:0000256" key="9">
    <source>
        <dbReference type="SAM" id="Phobius"/>
    </source>
</evidence>
<dbReference type="InterPro" id="IPR000522">
    <property type="entry name" value="ABC_transptr_permease_BtuC"/>
</dbReference>
<organism evidence="10 11">
    <name type="scientific">Euzebya pacifica</name>
    <dbReference type="NCBI Taxonomy" id="1608957"/>
    <lineage>
        <taxon>Bacteria</taxon>
        <taxon>Bacillati</taxon>
        <taxon>Actinomycetota</taxon>
        <taxon>Nitriliruptoria</taxon>
        <taxon>Euzebyales</taxon>
    </lineage>
</organism>
<comment type="similarity">
    <text evidence="2">Belongs to the binding-protein-dependent transport system permease family. FecCD subfamily.</text>
</comment>
<evidence type="ECO:0000256" key="8">
    <source>
        <dbReference type="SAM" id="MobiDB-lite"/>
    </source>
</evidence>
<keyword evidence="11" id="KW-1185">Reference proteome</keyword>
<feature type="compositionally biased region" description="Low complexity" evidence="8">
    <location>
        <begin position="1"/>
        <end position="15"/>
    </location>
</feature>
<dbReference type="Pfam" id="PF01032">
    <property type="entry name" value="FecCD"/>
    <property type="match status" value="1"/>
</dbReference>
<keyword evidence="6 9" id="KW-1133">Transmembrane helix</keyword>
<dbReference type="Proteomes" id="UP000264006">
    <property type="component" value="Chromosome"/>
</dbReference>
<keyword evidence="5 9" id="KW-0812">Transmembrane</keyword>
<evidence type="ECO:0000313" key="10">
    <source>
        <dbReference type="EMBL" id="AXV05964.1"/>
    </source>
</evidence>
<dbReference type="KEGG" id="euz:DVS28_a1264"/>
<evidence type="ECO:0000256" key="6">
    <source>
        <dbReference type="ARBA" id="ARBA00022989"/>
    </source>
</evidence>
<gene>
    <name evidence="10" type="ORF">DVS28_a1264</name>
</gene>
<feature type="region of interest" description="Disordered" evidence="8">
    <location>
        <begin position="1"/>
        <end position="20"/>
    </location>
</feature>
<feature type="transmembrane region" description="Helical" evidence="9">
    <location>
        <begin position="269"/>
        <end position="294"/>
    </location>
</feature>
<dbReference type="GO" id="GO:0005886">
    <property type="term" value="C:plasma membrane"/>
    <property type="evidence" value="ECO:0007669"/>
    <property type="project" value="UniProtKB-SubCell"/>
</dbReference>
<feature type="transmembrane region" description="Helical" evidence="9">
    <location>
        <begin position="337"/>
        <end position="355"/>
    </location>
</feature>
<keyword evidence="4" id="KW-1003">Cell membrane</keyword>
<dbReference type="PANTHER" id="PTHR30472">
    <property type="entry name" value="FERRIC ENTEROBACTIN TRANSPORT SYSTEM PERMEASE PROTEIN"/>
    <property type="match status" value="1"/>
</dbReference>
<dbReference type="InterPro" id="IPR037294">
    <property type="entry name" value="ABC_BtuC-like"/>
</dbReference>
<comment type="subcellular location">
    <subcellularLocation>
        <location evidence="1">Cell membrane</location>
        <topology evidence="1">Multi-pass membrane protein</topology>
    </subcellularLocation>
</comment>
<feature type="transmembrane region" description="Helical" evidence="9">
    <location>
        <begin position="91"/>
        <end position="108"/>
    </location>
</feature>
<evidence type="ECO:0000256" key="1">
    <source>
        <dbReference type="ARBA" id="ARBA00004651"/>
    </source>
</evidence>
<dbReference type="FunFam" id="1.10.3470.10:FF:000001">
    <property type="entry name" value="Vitamin B12 ABC transporter permease BtuC"/>
    <property type="match status" value="1"/>
</dbReference>
<dbReference type="GO" id="GO:0022857">
    <property type="term" value="F:transmembrane transporter activity"/>
    <property type="evidence" value="ECO:0007669"/>
    <property type="project" value="InterPro"/>
</dbReference>
<feature type="transmembrane region" description="Helical" evidence="9">
    <location>
        <begin position="178"/>
        <end position="199"/>
    </location>
</feature>
<proteinExistence type="inferred from homology"/>
<evidence type="ECO:0000256" key="5">
    <source>
        <dbReference type="ARBA" id="ARBA00022692"/>
    </source>
</evidence>
<dbReference type="EMBL" id="CP031165">
    <property type="protein sequence ID" value="AXV05964.1"/>
    <property type="molecule type" value="Genomic_DNA"/>
</dbReference>
<dbReference type="AlphaFoldDB" id="A0A346XUR7"/>
<dbReference type="SUPFAM" id="SSF81345">
    <property type="entry name" value="ABC transporter involved in vitamin B12 uptake, BtuC"/>
    <property type="match status" value="1"/>
</dbReference>
<sequence>MGRPVTAAAPTAASSTRRHPDVPRLRLSGRSLLGLLGLLCVAVTVAAIAAGAFEVGTADVVRILADPFTGSAADVDPIARDVVLQIRLPRVLLGLVVGAGLGTAGALLQGMFGNPLAEPSIIGVSAGSAVGGVFAIALGATAAGIWVLPAAAFAGGLLTTLLVYAGARSGGRTETVTLVLTGIAVNAIAGALIGLAMFISDDAEIRSITFWSLGSVASASWRSLLVAGPLVLIGLLVAGRFARPLDLLGLGEGPAGHLGVDVGRLRLQLITVVAVLTAAGVAVSGIIAFVGLVVPHLVRLLAGPAHRTVLPASALGGAIVLTAGDMLARTIAAPAEIPLGVLTALLGAPVFLVLLRRTRRQQGGWA</sequence>
<reference evidence="10 11" key="1">
    <citation type="submission" date="2018-09" db="EMBL/GenBank/DDBJ databases">
        <title>Complete genome sequence of Euzebya sp. DY32-46 isolated from seawater of Pacific Ocean.</title>
        <authorList>
            <person name="Xu L."/>
            <person name="Wu Y.-H."/>
            <person name="Xu X.-W."/>
        </authorList>
    </citation>
    <scope>NUCLEOTIDE SEQUENCE [LARGE SCALE GENOMIC DNA]</scope>
    <source>
        <strain evidence="10 11">DY32-46</strain>
    </source>
</reference>
<feature type="transmembrane region" description="Helical" evidence="9">
    <location>
        <begin position="32"/>
        <end position="53"/>
    </location>
</feature>
<evidence type="ECO:0000256" key="7">
    <source>
        <dbReference type="ARBA" id="ARBA00023136"/>
    </source>
</evidence>